<keyword evidence="7" id="KW-0695">RNA-directed DNA polymerase</keyword>
<dbReference type="Pfam" id="PF25597">
    <property type="entry name" value="SH3_retrovirus"/>
    <property type="match status" value="1"/>
</dbReference>
<evidence type="ECO:0000256" key="12">
    <source>
        <dbReference type="SAM" id="MobiDB-lite"/>
    </source>
</evidence>
<evidence type="ECO:0000259" key="13">
    <source>
        <dbReference type="PROSITE" id="PS50994"/>
    </source>
</evidence>
<dbReference type="InterPro" id="IPR001584">
    <property type="entry name" value="Integrase_cat-core"/>
</dbReference>
<dbReference type="InterPro" id="IPR057670">
    <property type="entry name" value="SH3_retrovirus"/>
</dbReference>
<feature type="coiled-coil region" evidence="11">
    <location>
        <begin position="6"/>
        <end position="40"/>
    </location>
</feature>
<dbReference type="Gene3D" id="3.30.420.10">
    <property type="entry name" value="Ribonuclease H-like superfamily/Ribonuclease H"/>
    <property type="match status" value="1"/>
</dbReference>
<evidence type="ECO:0000313" key="15">
    <source>
        <dbReference type="Proteomes" id="UP001151760"/>
    </source>
</evidence>
<sequence length="1166" mass="133015">MIDSQMDDMIRENLALKEQVNSLEQNLSKQIKEKECLLQTFIVFKNESKEKEDKYMENEIDLEKKIKELDNIIFKVGQSAQTVHIKPSDASPVKIDAPKELPKVSLVNESLKKLKFHLARFDNVVKIRTTPDARTEASIQLNQEIFQKDESCNNQNALEILEFFEKNDLKAQLQDKDSTICKLKDIIKSMREKYKEENVNYDYSEIVTKNVELENSVAKLLLENERLCNEINHVKHVFKEQYDSIKKTRVRSKEHSDSLIDKLNLKFAENEDLKAQIQDKLDLEPLAPRLLQNRDVHIKYLKYAQEQADILQGIVEQAKAKQALDKELDFACKNAQRIQELLVYVRDTCPNATNLSAKKVVVTPKNKVKKVRCGSKPTSNKRNDRILQTTSRNMKNKVEAQPRKVNKKNRVVESICNVDVKHSLLNGNSEPICANCEKPMFDGVHDKCLLDFVENVNSRAKSAKKHKKQNIWKPMGHVFTNVGFKWKPTGRTFTIVGNSCPLTRKPKNVKNLGSSKKAKIIESKNANRSEPNHAWGSNATDIPSSSSLVMTVRFGNDHIERIMRFGDYQLGNVTISKLAKDVLARGIPRLKFQKDHLCSACALGKSKKSSHQPKAKDTNKEKLYLLHMDLCGPMRVASINGKRYILVIVDDYSRFTWVRFLRTKDEAPEAIIKCIKNIQVRLNATVHNVRTDNGTEFVNKTLREFYENVGISHQTSIARTPQQNDVDKKPDLLFFHVFGALCYPTNDNEDLGKLDAKADIGIFVGYTPTNKAFRIYNKRTQQIIKTIHVTFNELTAMASEQFNSGPGLKCMTPATSSSRLVPNLVSQQPCIPPNKDDWDHLFQPMFDEYFTPPPIAVTPVQEVAAPRAVVLADSPVSTFIDQDAPSSSTPSTQEQEQSRNNSQESTSQRSSSNVRQIYTLFDHLSRWTKDHPISNIIGDPSRSVSTRKQLQTDAMWCFFDAFLTSVEQKNFKQAMTEPSWIDAMQEEIHEFERLQVCKLVPYPDKVLLIKLKWIYKVKTDEFGGVLKNKARLVAQGFRQEGGIDFKESFAPVARIEAIRIFIANAAHKNMTIYQMDDNPSHVYKLKKALYGLKQAPRACDTVDTPMVEKSKLDEDLQGTPIDATLYRGMIDSLMYLTSSRPDLIYAVCLCAQYKAKPTEKHLNAVK</sequence>
<keyword evidence="11" id="KW-0175">Coiled coil</keyword>
<keyword evidence="5" id="KW-0460">Magnesium</keyword>
<evidence type="ECO:0000256" key="6">
    <source>
        <dbReference type="ARBA" id="ARBA00022908"/>
    </source>
</evidence>
<name>A0ABQ5C2C9_9ASTR</name>
<keyword evidence="6" id="KW-0229">DNA integration</keyword>
<comment type="caution">
    <text evidence="14">The sequence shown here is derived from an EMBL/GenBank/DDBJ whole genome shotgun (WGS) entry which is preliminary data.</text>
</comment>
<dbReference type="InterPro" id="IPR013103">
    <property type="entry name" value="RVT_2"/>
</dbReference>
<accession>A0ABQ5C2C9</accession>
<feature type="coiled-coil region" evidence="11">
    <location>
        <begin position="260"/>
        <end position="321"/>
    </location>
</feature>
<evidence type="ECO:0000256" key="10">
    <source>
        <dbReference type="ARBA" id="ARBA00023268"/>
    </source>
</evidence>
<evidence type="ECO:0000256" key="8">
    <source>
        <dbReference type="ARBA" id="ARBA00022932"/>
    </source>
</evidence>
<reference evidence="14" key="2">
    <citation type="submission" date="2022-01" db="EMBL/GenBank/DDBJ databases">
        <authorList>
            <person name="Yamashiro T."/>
            <person name="Shiraishi A."/>
            <person name="Satake H."/>
            <person name="Nakayama K."/>
        </authorList>
    </citation>
    <scope>NUCLEOTIDE SEQUENCE</scope>
</reference>
<evidence type="ECO:0000256" key="4">
    <source>
        <dbReference type="ARBA" id="ARBA00022801"/>
    </source>
</evidence>
<dbReference type="SUPFAM" id="SSF53098">
    <property type="entry name" value="Ribonuclease H-like"/>
    <property type="match status" value="1"/>
</dbReference>
<evidence type="ECO:0000256" key="5">
    <source>
        <dbReference type="ARBA" id="ARBA00022842"/>
    </source>
</evidence>
<keyword evidence="8" id="KW-0239">DNA-directed DNA polymerase</keyword>
<keyword evidence="4" id="KW-0378">Hydrolase</keyword>
<keyword evidence="2" id="KW-0479">Metal-binding</keyword>
<dbReference type="Proteomes" id="UP001151760">
    <property type="component" value="Unassembled WGS sequence"/>
</dbReference>
<protein>
    <submittedName>
        <fullName evidence="14">Retrovirus-related pol polyprotein from transposon TNT 1-94</fullName>
    </submittedName>
</protein>
<dbReference type="PROSITE" id="PS50994">
    <property type="entry name" value="INTEGRASE"/>
    <property type="match status" value="1"/>
</dbReference>
<keyword evidence="3" id="KW-0255">Endonuclease</keyword>
<gene>
    <name evidence="14" type="ORF">Tco_0878894</name>
</gene>
<dbReference type="InterPro" id="IPR036397">
    <property type="entry name" value="RNaseH_sf"/>
</dbReference>
<keyword evidence="1" id="KW-0540">Nuclease</keyword>
<evidence type="ECO:0000313" key="14">
    <source>
        <dbReference type="EMBL" id="GJT20188.1"/>
    </source>
</evidence>
<reference evidence="14" key="1">
    <citation type="journal article" date="2022" name="Int. J. Mol. Sci.">
        <title>Draft Genome of Tanacetum Coccineum: Genomic Comparison of Closely Related Tanacetum-Family Plants.</title>
        <authorList>
            <person name="Yamashiro T."/>
            <person name="Shiraishi A."/>
            <person name="Nakayama K."/>
            <person name="Satake H."/>
        </authorList>
    </citation>
    <scope>NUCLEOTIDE SEQUENCE</scope>
</reference>
<keyword evidence="9" id="KW-0233">DNA recombination</keyword>
<evidence type="ECO:0000256" key="7">
    <source>
        <dbReference type="ARBA" id="ARBA00022918"/>
    </source>
</evidence>
<keyword evidence="10" id="KW-0511">Multifunctional enzyme</keyword>
<feature type="domain" description="Integrase catalytic" evidence="13">
    <location>
        <begin position="609"/>
        <end position="729"/>
    </location>
</feature>
<dbReference type="InterPro" id="IPR039537">
    <property type="entry name" value="Retrotran_Ty1/copia-like"/>
</dbReference>
<dbReference type="PANTHER" id="PTHR42648:SF11">
    <property type="entry name" value="TRANSPOSON TY4-P GAG-POL POLYPROTEIN"/>
    <property type="match status" value="1"/>
</dbReference>
<keyword evidence="8" id="KW-0548">Nucleotidyltransferase</keyword>
<proteinExistence type="predicted"/>
<dbReference type="PANTHER" id="PTHR42648">
    <property type="entry name" value="TRANSPOSASE, PUTATIVE-RELATED"/>
    <property type="match status" value="1"/>
</dbReference>
<keyword evidence="8" id="KW-0808">Transferase</keyword>
<feature type="region of interest" description="Disordered" evidence="12">
    <location>
        <begin position="879"/>
        <end position="912"/>
    </location>
</feature>
<feature type="compositionally biased region" description="Low complexity" evidence="12">
    <location>
        <begin position="885"/>
        <end position="912"/>
    </location>
</feature>
<dbReference type="EMBL" id="BQNB010013780">
    <property type="protein sequence ID" value="GJT20188.1"/>
    <property type="molecule type" value="Genomic_DNA"/>
</dbReference>
<evidence type="ECO:0000256" key="2">
    <source>
        <dbReference type="ARBA" id="ARBA00022723"/>
    </source>
</evidence>
<evidence type="ECO:0000256" key="1">
    <source>
        <dbReference type="ARBA" id="ARBA00022722"/>
    </source>
</evidence>
<evidence type="ECO:0000256" key="11">
    <source>
        <dbReference type="SAM" id="Coils"/>
    </source>
</evidence>
<evidence type="ECO:0000256" key="9">
    <source>
        <dbReference type="ARBA" id="ARBA00023172"/>
    </source>
</evidence>
<dbReference type="InterPro" id="IPR012337">
    <property type="entry name" value="RNaseH-like_sf"/>
</dbReference>
<evidence type="ECO:0000256" key="3">
    <source>
        <dbReference type="ARBA" id="ARBA00022759"/>
    </source>
</evidence>
<dbReference type="Pfam" id="PF07727">
    <property type="entry name" value="RVT_2"/>
    <property type="match status" value="1"/>
</dbReference>
<keyword evidence="15" id="KW-1185">Reference proteome</keyword>
<organism evidence="14 15">
    <name type="scientific">Tanacetum coccineum</name>
    <dbReference type="NCBI Taxonomy" id="301880"/>
    <lineage>
        <taxon>Eukaryota</taxon>
        <taxon>Viridiplantae</taxon>
        <taxon>Streptophyta</taxon>
        <taxon>Embryophyta</taxon>
        <taxon>Tracheophyta</taxon>
        <taxon>Spermatophyta</taxon>
        <taxon>Magnoliopsida</taxon>
        <taxon>eudicotyledons</taxon>
        <taxon>Gunneridae</taxon>
        <taxon>Pentapetalae</taxon>
        <taxon>asterids</taxon>
        <taxon>campanulids</taxon>
        <taxon>Asterales</taxon>
        <taxon>Asteraceae</taxon>
        <taxon>Asteroideae</taxon>
        <taxon>Anthemideae</taxon>
        <taxon>Anthemidinae</taxon>
        <taxon>Tanacetum</taxon>
    </lineage>
</organism>
<dbReference type="Pfam" id="PF00665">
    <property type="entry name" value="rve"/>
    <property type="match status" value="1"/>
</dbReference>